<dbReference type="PROSITE" id="PS50920">
    <property type="entry name" value="SOLCAR"/>
    <property type="match status" value="3"/>
</dbReference>
<comment type="similarity">
    <text evidence="2 11">Belongs to the mitochondrial carrier (TC 2.A.29) family.</text>
</comment>
<evidence type="ECO:0000313" key="14">
    <source>
        <dbReference type="Proteomes" id="UP000288716"/>
    </source>
</evidence>
<dbReference type="AlphaFoldDB" id="A0A443SSW2"/>
<keyword evidence="14" id="KW-1185">Reference proteome</keyword>
<evidence type="ECO:0000256" key="2">
    <source>
        <dbReference type="ARBA" id="ARBA00006375"/>
    </source>
</evidence>
<dbReference type="EMBL" id="NCKV01000441">
    <property type="protein sequence ID" value="RWS30607.1"/>
    <property type="molecule type" value="Genomic_DNA"/>
</dbReference>
<reference evidence="13 14" key="1">
    <citation type="journal article" date="2018" name="Gigascience">
        <title>Genomes of trombidid mites reveal novel predicted allergens and laterally-transferred genes associated with secondary metabolism.</title>
        <authorList>
            <person name="Dong X."/>
            <person name="Chaisiri K."/>
            <person name="Xia D."/>
            <person name="Armstrong S.D."/>
            <person name="Fang Y."/>
            <person name="Donnelly M.J."/>
            <person name="Kadowaki T."/>
            <person name="McGarry J.W."/>
            <person name="Darby A.C."/>
            <person name="Makepeace B.L."/>
        </authorList>
    </citation>
    <scope>NUCLEOTIDE SEQUENCE [LARGE SCALE GENOMIC DNA]</scope>
    <source>
        <strain evidence="13">UoL-UT</strain>
    </source>
</reference>
<keyword evidence="8" id="KW-0496">Mitochondrion</keyword>
<sequence length="264" mass="28615">METNVKQYNYVKFLAGGAFAGLVVDLSLFPLDTIKTRLQSELGFWKSGGFRNVYSGLGSVAVGSAPNAALFFVTYESMKIVLSKQVQLNDRTAQMAAASCGEAVACLIRVPTEVVKQRSQTSKLSSLENLRVTVKSEGIPGLYRGYVTTLCREIPFSFIQFPLWEALKDFWSQKQGKRVNPMQATICGAIAGGTAAFITTPLDVAKTRVMLAKKNSLHASANFVTVLRAVYKTSGIRGCFAGVAPRVLWISIGGALFLGSYDTK</sequence>
<evidence type="ECO:0000256" key="1">
    <source>
        <dbReference type="ARBA" id="ARBA00004448"/>
    </source>
</evidence>
<evidence type="ECO:0000313" key="13">
    <source>
        <dbReference type="EMBL" id="RWS30607.1"/>
    </source>
</evidence>
<dbReference type="SUPFAM" id="SSF103506">
    <property type="entry name" value="Mitochondrial carrier"/>
    <property type="match status" value="1"/>
</dbReference>
<feature type="transmembrane region" description="Helical" evidence="12">
    <location>
        <begin position="52"/>
        <end position="75"/>
    </location>
</feature>
<comment type="caution">
    <text evidence="13">The sequence shown here is derived from an EMBL/GenBank/DDBJ whole genome shotgun (WGS) entry which is preliminary data.</text>
</comment>
<evidence type="ECO:0000256" key="4">
    <source>
        <dbReference type="ARBA" id="ARBA00022692"/>
    </source>
</evidence>
<dbReference type="Gene3D" id="1.50.40.10">
    <property type="entry name" value="Mitochondrial carrier domain"/>
    <property type="match status" value="1"/>
</dbReference>
<accession>A0A443SSW2</accession>
<feature type="repeat" description="Solcar" evidence="10">
    <location>
        <begin position="179"/>
        <end position="264"/>
    </location>
</feature>
<feature type="repeat" description="Solcar" evidence="10">
    <location>
        <begin position="89"/>
        <end position="170"/>
    </location>
</feature>
<protein>
    <recommendedName>
        <fullName evidence="15">S-adenosylmethionine mitochondrial carrier protein-like protein</fullName>
    </recommendedName>
</protein>
<evidence type="ECO:0000256" key="8">
    <source>
        <dbReference type="ARBA" id="ARBA00023128"/>
    </source>
</evidence>
<keyword evidence="3 11" id="KW-0813">Transport</keyword>
<dbReference type="OrthoDB" id="276989at2759"/>
<proteinExistence type="inferred from homology"/>
<keyword evidence="4 10" id="KW-0812">Transmembrane</keyword>
<keyword evidence="5" id="KW-0677">Repeat</keyword>
<evidence type="ECO:0000256" key="12">
    <source>
        <dbReference type="SAM" id="Phobius"/>
    </source>
</evidence>
<dbReference type="InterPro" id="IPR023395">
    <property type="entry name" value="MCP_dom_sf"/>
</dbReference>
<dbReference type="STRING" id="299467.A0A443SSW2"/>
<organism evidence="13 14">
    <name type="scientific">Leptotrombidium deliense</name>
    <dbReference type="NCBI Taxonomy" id="299467"/>
    <lineage>
        <taxon>Eukaryota</taxon>
        <taxon>Metazoa</taxon>
        <taxon>Ecdysozoa</taxon>
        <taxon>Arthropoda</taxon>
        <taxon>Chelicerata</taxon>
        <taxon>Arachnida</taxon>
        <taxon>Acari</taxon>
        <taxon>Acariformes</taxon>
        <taxon>Trombidiformes</taxon>
        <taxon>Prostigmata</taxon>
        <taxon>Anystina</taxon>
        <taxon>Parasitengona</taxon>
        <taxon>Trombiculoidea</taxon>
        <taxon>Trombiculidae</taxon>
        <taxon>Leptotrombidium</taxon>
    </lineage>
</organism>
<keyword evidence="7 12" id="KW-1133">Transmembrane helix</keyword>
<evidence type="ECO:0000256" key="5">
    <source>
        <dbReference type="ARBA" id="ARBA00022737"/>
    </source>
</evidence>
<dbReference type="VEuPathDB" id="VectorBase:LDEU001433"/>
<dbReference type="Proteomes" id="UP000288716">
    <property type="component" value="Unassembled WGS sequence"/>
</dbReference>
<dbReference type="InterPro" id="IPR018108">
    <property type="entry name" value="MCP_transmembrane"/>
</dbReference>
<evidence type="ECO:0000256" key="9">
    <source>
        <dbReference type="ARBA" id="ARBA00023136"/>
    </source>
</evidence>
<feature type="transmembrane region" description="Helical" evidence="12">
    <location>
        <begin position="13"/>
        <end position="31"/>
    </location>
</feature>
<dbReference type="GO" id="GO:0005743">
    <property type="term" value="C:mitochondrial inner membrane"/>
    <property type="evidence" value="ECO:0007669"/>
    <property type="project" value="UniProtKB-SubCell"/>
</dbReference>
<evidence type="ECO:0000256" key="7">
    <source>
        <dbReference type="ARBA" id="ARBA00022989"/>
    </source>
</evidence>
<evidence type="ECO:0000256" key="11">
    <source>
        <dbReference type="RuleBase" id="RU000488"/>
    </source>
</evidence>
<evidence type="ECO:0000256" key="3">
    <source>
        <dbReference type="ARBA" id="ARBA00022448"/>
    </source>
</evidence>
<dbReference type="FunFam" id="1.50.40.10:FF:000018">
    <property type="entry name" value="S-adenosylmethionine mitochondrial carrier protein-like"/>
    <property type="match status" value="1"/>
</dbReference>
<dbReference type="PANTHER" id="PTHR45667">
    <property type="entry name" value="S-ADENOSYLMETHIONINE MITOCHONDRIAL CARRIER PROTEIN"/>
    <property type="match status" value="1"/>
</dbReference>
<comment type="subcellular location">
    <subcellularLocation>
        <location evidence="1">Mitochondrion inner membrane</location>
        <topology evidence="1">Multi-pass membrane protein</topology>
    </subcellularLocation>
</comment>
<evidence type="ECO:0008006" key="15">
    <source>
        <dbReference type="Google" id="ProtNLM"/>
    </source>
</evidence>
<evidence type="ECO:0000256" key="10">
    <source>
        <dbReference type="PROSITE-ProRule" id="PRU00282"/>
    </source>
</evidence>
<keyword evidence="9 10" id="KW-0472">Membrane</keyword>
<evidence type="ECO:0000256" key="6">
    <source>
        <dbReference type="ARBA" id="ARBA00022792"/>
    </source>
</evidence>
<gene>
    <name evidence="13" type="ORF">B4U80_11568</name>
</gene>
<name>A0A443SSW2_9ACAR</name>
<feature type="repeat" description="Solcar" evidence="10">
    <location>
        <begin position="8"/>
        <end position="81"/>
    </location>
</feature>
<dbReference type="Pfam" id="PF00153">
    <property type="entry name" value="Mito_carr"/>
    <property type="match status" value="3"/>
</dbReference>
<keyword evidence="6" id="KW-0999">Mitochondrion inner membrane</keyword>